<keyword evidence="9" id="KW-1185">Reference proteome</keyword>
<dbReference type="InterPro" id="IPR050314">
    <property type="entry name" value="Glycosyl_Hydrlase_18"/>
</dbReference>
<dbReference type="Pfam" id="PF00089">
    <property type="entry name" value="Trypsin"/>
    <property type="match status" value="1"/>
</dbReference>
<dbReference type="InterPro" id="IPR001314">
    <property type="entry name" value="Peptidase_S1A"/>
</dbReference>
<dbReference type="SUPFAM" id="SSF51445">
    <property type="entry name" value="(Trans)glycosidases"/>
    <property type="match status" value="1"/>
</dbReference>
<dbReference type="SMART" id="SM00020">
    <property type="entry name" value="Tryp_SPc"/>
    <property type="match status" value="1"/>
</dbReference>
<feature type="region of interest" description="Disordered" evidence="3">
    <location>
        <begin position="603"/>
        <end position="624"/>
    </location>
</feature>
<evidence type="ECO:0000256" key="4">
    <source>
        <dbReference type="SAM" id="SignalP"/>
    </source>
</evidence>
<dbReference type="PROSITE" id="PS51910">
    <property type="entry name" value="GH18_2"/>
    <property type="match status" value="1"/>
</dbReference>
<keyword evidence="1 2" id="KW-1015">Disulfide bond</keyword>
<organism evidence="8 9">
    <name type="scientific">Diabrotica virgifera virgifera</name>
    <name type="common">western corn rootworm</name>
    <dbReference type="NCBI Taxonomy" id="50390"/>
    <lineage>
        <taxon>Eukaryota</taxon>
        <taxon>Metazoa</taxon>
        <taxon>Ecdysozoa</taxon>
        <taxon>Arthropoda</taxon>
        <taxon>Hexapoda</taxon>
        <taxon>Insecta</taxon>
        <taxon>Pterygota</taxon>
        <taxon>Neoptera</taxon>
        <taxon>Endopterygota</taxon>
        <taxon>Coleoptera</taxon>
        <taxon>Polyphaga</taxon>
        <taxon>Cucujiformia</taxon>
        <taxon>Chrysomeloidea</taxon>
        <taxon>Chrysomelidae</taxon>
        <taxon>Galerucinae</taxon>
        <taxon>Diabroticina</taxon>
        <taxon>Diabroticites</taxon>
        <taxon>Diabrotica</taxon>
    </lineage>
</organism>
<evidence type="ECO:0000259" key="5">
    <source>
        <dbReference type="PROSITE" id="PS50240"/>
    </source>
</evidence>
<dbReference type="PROSITE" id="PS50923">
    <property type="entry name" value="SUSHI"/>
    <property type="match status" value="2"/>
</dbReference>
<dbReference type="CDD" id="cd00190">
    <property type="entry name" value="Tryp_SPc"/>
    <property type="match status" value="1"/>
</dbReference>
<feature type="chain" id="PRO_5045199358" evidence="4">
    <location>
        <begin position="25"/>
        <end position="967"/>
    </location>
</feature>
<dbReference type="Gene3D" id="2.10.70.10">
    <property type="entry name" value="Complement Module, domain 1"/>
    <property type="match status" value="2"/>
</dbReference>
<dbReference type="InterPro" id="IPR029070">
    <property type="entry name" value="Chitinase_insertion_sf"/>
</dbReference>
<dbReference type="Gene3D" id="2.40.10.10">
    <property type="entry name" value="Trypsin-like serine proteases"/>
    <property type="match status" value="1"/>
</dbReference>
<feature type="disulfide bond" evidence="2">
    <location>
        <begin position="77"/>
        <end position="104"/>
    </location>
</feature>
<feature type="domain" description="GH18" evidence="7">
    <location>
        <begin position="633"/>
        <end position="967"/>
    </location>
</feature>
<feature type="domain" description="Sushi" evidence="6">
    <location>
        <begin position="41"/>
        <end position="106"/>
    </location>
</feature>
<dbReference type="InterPro" id="IPR017853">
    <property type="entry name" value="GH"/>
</dbReference>
<dbReference type="CDD" id="cd00033">
    <property type="entry name" value="CCP"/>
    <property type="match status" value="2"/>
</dbReference>
<dbReference type="InterPro" id="IPR009003">
    <property type="entry name" value="Peptidase_S1_PA"/>
</dbReference>
<dbReference type="PROSITE" id="PS50240">
    <property type="entry name" value="TRYPSIN_DOM"/>
    <property type="match status" value="1"/>
</dbReference>
<dbReference type="SMART" id="SM00636">
    <property type="entry name" value="Glyco_18"/>
    <property type="match status" value="1"/>
</dbReference>
<sequence length="967" mass="109714">MKVKGVVFCLWFVFLGFPIATLESFPNSTSSTVRKRRQSSFNCTLPPQLENGRWLVTEADVKPGDQVIVNTIIRLECHEGYQLYPNIPLQLCDSNWDETTFPTCQKKCPSFYSTATTSVTCKDVNNAAVPCDKAVDGTYLTYNCNAYYEIPPGGRNILYCDDGVWDFPKPICQPICGKKVNTAIAAYAWGGREVKDFEFPWVVALYQTLGTSYENICGGTLISRRVVITAAHCVTNTYGKALDKNKFQVAAGKVYNAFGDKRDVNAQYRRISKLIVHEGYRGESQRYVADVAILITQELFKLDVVVQPACIDNMNNIYLTNYQIGEVAGWGRTEEEKPSEILKAIRIPYKDGATCAKELPQSWEEQFNFFDKICAGRQNESIAVCEGDSGSGLVFKNREDNRYYLQGIVSIAPNLNTFQCNSQTNALYTSVPFYYSFIKREMTKNHLEDCILPAYPKNGKWFLEGGIEKKPGDIVLSSTILRFSCNMRHILSSRSPYYDCQSFEDHPTCLRVCPKISLPAGSQILCKNFKDQYIDCNDIADGSSITFTCPNGFVSDRGTPTSTRYCRNGVYGNSAPSCTDIKQKSVYVSNTLYKSKPKIEHAPTTTTRSRITTPKSEITSKEPTPIPTIKNEIKMICYYARWMAYNGSHLEDFEPRLCTHLIYEHIGLSSSGELDLKESGLDLLQMTMDFKKKNKDLKVMINIGADESGNLFFNRLSTNNQIIEPFLSSVVKIMRTYSFDGLEIHWFTELSKKAIYINLLKQIKQRLEYHGWLLSVDVFPYLKDIGYDPKEMDRIVDWVTIRPRDLYTGARGYVDLNTSQPTFHRFHDGENGYDSKHIAESWLDAGLSKEKLIIGVEFYGVKYRQTDTLTTLEKEPVKYAEICSNFNTSDVVVVKDMKTEIVYLFNFTNSYWIGFYDENYIRSKGHYVKQNKLGGVAAFAIEFDDYKGTCGKTSPLILALLVGLGVW</sequence>
<dbReference type="PANTHER" id="PTHR11177">
    <property type="entry name" value="CHITINASE"/>
    <property type="match status" value="1"/>
</dbReference>
<dbReference type="Pfam" id="PF00084">
    <property type="entry name" value="Sushi"/>
    <property type="match status" value="1"/>
</dbReference>
<evidence type="ECO:0000313" key="9">
    <source>
        <dbReference type="Proteomes" id="UP001652700"/>
    </source>
</evidence>
<dbReference type="InterPro" id="IPR011583">
    <property type="entry name" value="Chitinase_II/V-like_cat"/>
</dbReference>
<dbReference type="InterPro" id="IPR001223">
    <property type="entry name" value="Glyco_hydro18_cat"/>
</dbReference>
<accession>A0ABM5KB89</accession>
<dbReference type="InterPro" id="IPR035976">
    <property type="entry name" value="Sushi/SCR/CCP_sf"/>
</dbReference>
<dbReference type="GeneID" id="126885068"/>
<name>A0ABM5KB89_DIAVI</name>
<feature type="compositionally biased region" description="Low complexity" evidence="3">
    <location>
        <begin position="604"/>
        <end position="613"/>
    </location>
</feature>
<feature type="domain" description="Sushi" evidence="6">
    <location>
        <begin position="119"/>
        <end position="174"/>
    </location>
</feature>
<dbReference type="Gene3D" id="3.10.50.10">
    <property type="match status" value="1"/>
</dbReference>
<dbReference type="InterPro" id="IPR001254">
    <property type="entry name" value="Trypsin_dom"/>
</dbReference>
<dbReference type="Gene3D" id="3.20.20.80">
    <property type="entry name" value="Glycosidases"/>
    <property type="match status" value="1"/>
</dbReference>
<proteinExistence type="predicted"/>
<dbReference type="RefSeq" id="XP_050507455.1">
    <property type="nucleotide sequence ID" value="XM_050651498.1"/>
</dbReference>
<dbReference type="Proteomes" id="UP001652700">
    <property type="component" value="Unplaced"/>
</dbReference>
<dbReference type="InterPro" id="IPR000436">
    <property type="entry name" value="Sushi_SCR_CCP_dom"/>
</dbReference>
<evidence type="ECO:0000313" key="8">
    <source>
        <dbReference type="EnsemblMetazoa" id="XP_050507455.1"/>
    </source>
</evidence>
<dbReference type="PROSITE" id="PS00134">
    <property type="entry name" value="TRYPSIN_HIS"/>
    <property type="match status" value="1"/>
</dbReference>
<dbReference type="EnsemblMetazoa" id="XM_050651498.1">
    <property type="protein sequence ID" value="XP_050507455.1"/>
    <property type="gene ID" value="LOC126885068"/>
</dbReference>
<keyword evidence="4" id="KW-0732">Signal</keyword>
<dbReference type="SUPFAM" id="SSF50494">
    <property type="entry name" value="Trypsin-like serine proteases"/>
    <property type="match status" value="1"/>
</dbReference>
<dbReference type="SMART" id="SM00032">
    <property type="entry name" value="CCP"/>
    <property type="match status" value="4"/>
</dbReference>
<reference evidence="8" key="1">
    <citation type="submission" date="2025-05" db="UniProtKB">
        <authorList>
            <consortium name="EnsemblMetazoa"/>
        </authorList>
    </citation>
    <scope>IDENTIFICATION</scope>
</reference>
<dbReference type="PANTHER" id="PTHR11177:SF399">
    <property type="entry name" value="CHITINASE 6, ISOFORM C"/>
    <property type="match status" value="1"/>
</dbReference>
<evidence type="ECO:0000259" key="7">
    <source>
        <dbReference type="PROSITE" id="PS51910"/>
    </source>
</evidence>
<protein>
    <submittedName>
        <fullName evidence="8">Uncharacterized protein</fullName>
    </submittedName>
</protein>
<dbReference type="SUPFAM" id="SSF57535">
    <property type="entry name" value="Complement control module/SCR domain"/>
    <property type="match status" value="2"/>
</dbReference>
<evidence type="ECO:0000256" key="1">
    <source>
        <dbReference type="ARBA" id="ARBA00023157"/>
    </source>
</evidence>
<evidence type="ECO:0000256" key="2">
    <source>
        <dbReference type="PROSITE-ProRule" id="PRU00302"/>
    </source>
</evidence>
<dbReference type="InterPro" id="IPR043504">
    <property type="entry name" value="Peptidase_S1_PA_chymotrypsin"/>
</dbReference>
<keyword evidence="2" id="KW-0768">Sushi</keyword>
<feature type="signal peptide" evidence="4">
    <location>
        <begin position="1"/>
        <end position="24"/>
    </location>
</feature>
<evidence type="ECO:0000256" key="3">
    <source>
        <dbReference type="SAM" id="MobiDB-lite"/>
    </source>
</evidence>
<evidence type="ECO:0000259" key="6">
    <source>
        <dbReference type="PROSITE" id="PS50923"/>
    </source>
</evidence>
<dbReference type="PRINTS" id="PR00722">
    <property type="entry name" value="CHYMOTRYPSIN"/>
</dbReference>
<comment type="caution">
    <text evidence="2">Lacks conserved residue(s) required for the propagation of feature annotation.</text>
</comment>
<dbReference type="Pfam" id="PF00704">
    <property type="entry name" value="Glyco_hydro_18"/>
    <property type="match status" value="1"/>
</dbReference>
<dbReference type="InterPro" id="IPR018114">
    <property type="entry name" value="TRYPSIN_HIS"/>
</dbReference>
<feature type="domain" description="Peptidase S1" evidence="5">
    <location>
        <begin position="188"/>
        <end position="443"/>
    </location>
</feature>